<dbReference type="KEGG" id="pkc:PKB_2427"/>
<evidence type="ECO:0000313" key="4">
    <source>
        <dbReference type="Proteomes" id="UP000025241"/>
    </source>
</evidence>
<sequence>MNVFKKVICKASLASAIALLSLAAACSKPAEPPKPGTDLQSGAAQHAASKLGDLSEFRVIASDVAALVDKNELENAKHRIKDLESAWDEAEAGLKPRAASDWHVLDKAIDRALDALRDSSPQQANCKAAMSDLLQAFDSLQGKA</sequence>
<proteinExistence type="predicted"/>
<accession>A0A024HGJ4</accession>
<evidence type="ECO:0000256" key="2">
    <source>
        <dbReference type="SAM" id="SignalP"/>
    </source>
</evidence>
<feature type="signal peptide" evidence="2">
    <location>
        <begin position="1"/>
        <end position="30"/>
    </location>
</feature>
<dbReference type="AlphaFoldDB" id="A0A024HGJ4"/>
<reference evidence="3 4" key="2">
    <citation type="submission" date="2014-05" db="EMBL/GenBank/DDBJ databases">
        <title>Genome sequence of the 3-chlorobenzoate degrading bacterium Pseudomonas knackmussii B13 shows multiple evidence for horizontal gene transfer.</title>
        <authorList>
            <person name="Miyazaki R."/>
            <person name="Bertelli C."/>
            <person name="Falquet L."/>
            <person name="Robinson-Rechavi M."/>
            <person name="Gharib W."/>
            <person name="Roy S."/>
            <person name="Van der Meer J.R."/>
        </authorList>
    </citation>
    <scope>NUCLEOTIDE SEQUENCE [LARGE SCALE GENOMIC DNA]</scope>
    <source>
        <strain evidence="3 4">B13</strain>
    </source>
</reference>
<feature type="coiled-coil region" evidence="1">
    <location>
        <begin position="66"/>
        <end position="93"/>
    </location>
</feature>
<reference evidence="3 4" key="1">
    <citation type="submission" date="2013-03" db="EMBL/GenBank/DDBJ databases">
        <authorList>
            <person name="Linke B."/>
        </authorList>
    </citation>
    <scope>NUCLEOTIDE SEQUENCE [LARGE SCALE GENOMIC DNA]</scope>
    <source>
        <strain evidence="3 4">B13</strain>
    </source>
</reference>
<keyword evidence="2" id="KW-0732">Signal</keyword>
<evidence type="ECO:0000256" key="1">
    <source>
        <dbReference type="SAM" id="Coils"/>
    </source>
</evidence>
<protein>
    <submittedName>
        <fullName evidence="3">Conserved hypothetical secreted protein</fullName>
    </submittedName>
</protein>
<dbReference type="Proteomes" id="UP000025241">
    <property type="component" value="Chromosome I"/>
</dbReference>
<dbReference type="OrthoDB" id="7027593at2"/>
<dbReference type="RefSeq" id="WP_043251986.1">
    <property type="nucleotide sequence ID" value="NZ_HG322950.1"/>
</dbReference>
<name>A0A024HGJ4_PSEKB</name>
<keyword evidence="1" id="KW-0175">Coiled coil</keyword>
<gene>
    <name evidence="3" type="ORF">PKB_2427</name>
</gene>
<dbReference type="EMBL" id="HG322950">
    <property type="protein sequence ID" value="CDF83774.1"/>
    <property type="molecule type" value="Genomic_DNA"/>
</dbReference>
<dbReference type="HOGENOM" id="CLU_148016_0_0_6"/>
<keyword evidence="4" id="KW-1185">Reference proteome</keyword>
<dbReference type="PROSITE" id="PS51257">
    <property type="entry name" value="PROKAR_LIPOPROTEIN"/>
    <property type="match status" value="1"/>
</dbReference>
<dbReference type="PATRIC" id="fig|1301098.3.peg.2431"/>
<feature type="chain" id="PRO_5001533241" evidence="2">
    <location>
        <begin position="31"/>
        <end position="144"/>
    </location>
</feature>
<dbReference type="STRING" id="1301098.PKB_2427"/>
<organism evidence="3 4">
    <name type="scientific">Pseudomonas knackmussii (strain DSM 6978 / CCUG 54928 / LMG 23759 / B13)</name>
    <dbReference type="NCBI Taxonomy" id="1301098"/>
    <lineage>
        <taxon>Bacteria</taxon>
        <taxon>Pseudomonadati</taxon>
        <taxon>Pseudomonadota</taxon>
        <taxon>Gammaproteobacteria</taxon>
        <taxon>Pseudomonadales</taxon>
        <taxon>Pseudomonadaceae</taxon>
        <taxon>Pseudomonas</taxon>
    </lineage>
</organism>
<dbReference type="eggNOG" id="COG4705">
    <property type="taxonomic scope" value="Bacteria"/>
</dbReference>
<evidence type="ECO:0000313" key="3">
    <source>
        <dbReference type="EMBL" id="CDF83774.1"/>
    </source>
</evidence>